<dbReference type="InterPro" id="IPR006249">
    <property type="entry name" value="Aconitase/IRP2"/>
</dbReference>
<proteinExistence type="predicted"/>
<keyword evidence="2" id="KW-1185">Reference proteome</keyword>
<dbReference type="EMBL" id="LADJ01063779">
    <property type="protein sequence ID" value="KPJ21642.1"/>
    <property type="molecule type" value="Genomic_DNA"/>
</dbReference>
<dbReference type="InParanoid" id="A0A0N0PG58"/>
<dbReference type="PANTHER" id="PTHR11670">
    <property type="entry name" value="ACONITASE/IRON-RESPONSIVE ELEMENT FAMILY MEMBER"/>
    <property type="match status" value="1"/>
</dbReference>
<dbReference type="InterPro" id="IPR036008">
    <property type="entry name" value="Aconitase_4Fe-4S_dom"/>
</dbReference>
<accession>A0A0N0PG58</accession>
<comment type="caution">
    <text evidence="1">The sequence shown here is derived from an EMBL/GenBank/DDBJ whole genome shotgun (WGS) entry which is preliminary data.</text>
</comment>
<organism evidence="1 2">
    <name type="scientific">Papilio machaon</name>
    <name type="common">Old World swallowtail butterfly</name>
    <dbReference type="NCBI Taxonomy" id="76193"/>
    <lineage>
        <taxon>Eukaryota</taxon>
        <taxon>Metazoa</taxon>
        <taxon>Ecdysozoa</taxon>
        <taxon>Arthropoda</taxon>
        <taxon>Hexapoda</taxon>
        <taxon>Insecta</taxon>
        <taxon>Pterygota</taxon>
        <taxon>Neoptera</taxon>
        <taxon>Endopterygota</taxon>
        <taxon>Lepidoptera</taxon>
        <taxon>Glossata</taxon>
        <taxon>Ditrysia</taxon>
        <taxon>Papilionoidea</taxon>
        <taxon>Papilionidae</taxon>
        <taxon>Papilioninae</taxon>
        <taxon>Papilio</taxon>
    </lineage>
</organism>
<dbReference type="SUPFAM" id="SSF53732">
    <property type="entry name" value="Aconitase iron-sulfur domain"/>
    <property type="match status" value="1"/>
</dbReference>
<protein>
    <submittedName>
        <fullName evidence="1">Cytoplasmic aconitate hydratase</fullName>
    </submittedName>
</protein>
<dbReference type="Gene3D" id="6.10.190.10">
    <property type="match status" value="1"/>
</dbReference>
<dbReference type="AlphaFoldDB" id="A0A0N0PG58"/>
<evidence type="ECO:0000313" key="1">
    <source>
        <dbReference type="EMBL" id="KPJ21642.1"/>
    </source>
</evidence>
<dbReference type="STRING" id="76193.A0A0N0PG58"/>
<gene>
    <name evidence="1" type="ORF">RR48_00385</name>
</gene>
<sequence length="112" mass="12657">MVSLVITPFSASVSFVITPSNVCLCICKRADGSPVFLRDIWPTRAEIQQVEDKNVIPSMFKEVYSRIELGSDAWQALDVPRGKLYGWDINSTYIKKPPFFDAMTKVIKKAKL</sequence>
<evidence type="ECO:0000313" key="2">
    <source>
        <dbReference type="Proteomes" id="UP000053240"/>
    </source>
</evidence>
<reference evidence="1 2" key="1">
    <citation type="journal article" date="2015" name="Nat. Commun.">
        <title>Outbred genome sequencing and CRISPR/Cas9 gene editing in butterflies.</title>
        <authorList>
            <person name="Li X."/>
            <person name="Fan D."/>
            <person name="Zhang W."/>
            <person name="Liu G."/>
            <person name="Zhang L."/>
            <person name="Zhao L."/>
            <person name="Fang X."/>
            <person name="Chen L."/>
            <person name="Dong Y."/>
            <person name="Chen Y."/>
            <person name="Ding Y."/>
            <person name="Zhao R."/>
            <person name="Feng M."/>
            <person name="Zhu Y."/>
            <person name="Feng Y."/>
            <person name="Jiang X."/>
            <person name="Zhu D."/>
            <person name="Xiang H."/>
            <person name="Feng X."/>
            <person name="Li S."/>
            <person name="Wang J."/>
            <person name="Zhang G."/>
            <person name="Kronforst M.R."/>
            <person name="Wang W."/>
        </authorList>
    </citation>
    <scope>NUCLEOTIDE SEQUENCE [LARGE SCALE GENOMIC DNA]</scope>
    <source>
        <strain evidence="1">Ya'a_city_454_Pm</strain>
        <tissue evidence="1">Whole body</tissue>
    </source>
</reference>
<dbReference type="Proteomes" id="UP000053240">
    <property type="component" value="Unassembled WGS sequence"/>
</dbReference>
<name>A0A0N0PG58_PAPMA</name>